<dbReference type="Gene3D" id="1.20.990.10">
    <property type="entry name" value="NADPH-cytochrome p450 Reductase, Chain A, domain 3"/>
    <property type="match status" value="1"/>
</dbReference>
<evidence type="ECO:0000256" key="10">
    <source>
        <dbReference type="ARBA" id="ARBA00022955"/>
    </source>
</evidence>
<evidence type="ECO:0000256" key="5">
    <source>
        <dbReference type="ARBA" id="ARBA00022692"/>
    </source>
</evidence>
<comment type="similarity">
    <text evidence="19">Belongs to the NADPH--cytochrome P450 reductase family.</text>
</comment>
<dbReference type="GO" id="GO:0006696">
    <property type="term" value="P:ergosterol biosynthetic process"/>
    <property type="evidence" value="ECO:0007669"/>
    <property type="project" value="UniProtKB-UniRule"/>
</dbReference>
<dbReference type="EC" id="1.6.2.4" evidence="19"/>
<dbReference type="Pfam" id="PF00258">
    <property type="entry name" value="Flavodoxin_1"/>
    <property type="match status" value="1"/>
</dbReference>
<proteinExistence type="inferred from homology"/>
<dbReference type="GO" id="GO:0003958">
    <property type="term" value="F:NADPH-hemoprotein reductase activity"/>
    <property type="evidence" value="ECO:0007669"/>
    <property type="project" value="UniProtKB-UniRule"/>
</dbReference>
<feature type="binding site" evidence="19">
    <location>
        <begin position="636"/>
        <end position="640"/>
    </location>
    <ligand>
        <name>NADP(+)</name>
        <dbReference type="ChEBI" id="CHEBI:58349"/>
    </ligand>
</feature>
<feature type="binding site" evidence="19">
    <location>
        <begin position="169"/>
        <end position="178"/>
    </location>
    <ligand>
        <name>FMN</name>
        <dbReference type="ChEBI" id="CHEBI:58210"/>
    </ligand>
</feature>
<feature type="binding site" evidence="19">
    <location>
        <position position="738"/>
    </location>
    <ligand>
        <name>FAD</name>
        <dbReference type="ChEBI" id="CHEBI:57692"/>
    </ligand>
</feature>
<dbReference type="InterPro" id="IPR039261">
    <property type="entry name" value="FNR_nucleotide-bd"/>
</dbReference>
<keyword evidence="10 19" id="KW-0752">Steroid biosynthesis</keyword>
<evidence type="ECO:0000313" key="23">
    <source>
        <dbReference type="Proteomes" id="UP000239560"/>
    </source>
</evidence>
<keyword evidence="14 19" id="KW-0443">Lipid metabolism</keyword>
<keyword evidence="1 19" id="KW-1003">Cell membrane</keyword>
<evidence type="ECO:0000256" key="18">
    <source>
        <dbReference type="ARBA" id="ARBA00023221"/>
    </source>
</evidence>
<keyword evidence="12 19" id="KW-0560">Oxidoreductase</keyword>
<evidence type="ECO:0000256" key="1">
    <source>
        <dbReference type="ARBA" id="ARBA00022475"/>
    </source>
</evidence>
<organism evidence="22 23">
    <name type="scientific">Rhodotorula toruloides</name>
    <name type="common">Yeast</name>
    <name type="synonym">Rhodosporidium toruloides</name>
    <dbReference type="NCBI Taxonomy" id="5286"/>
    <lineage>
        <taxon>Eukaryota</taxon>
        <taxon>Fungi</taxon>
        <taxon>Dikarya</taxon>
        <taxon>Basidiomycota</taxon>
        <taxon>Pucciniomycotina</taxon>
        <taxon>Microbotryomycetes</taxon>
        <taxon>Sporidiobolales</taxon>
        <taxon>Sporidiobolaceae</taxon>
        <taxon>Rhodotorula</taxon>
    </lineage>
</organism>
<dbReference type="InterPro" id="IPR017927">
    <property type="entry name" value="FAD-bd_FR_type"/>
</dbReference>
<dbReference type="GO" id="GO:0050661">
    <property type="term" value="F:NADP binding"/>
    <property type="evidence" value="ECO:0007669"/>
    <property type="project" value="UniProtKB-UniRule"/>
</dbReference>
<evidence type="ECO:0000259" key="20">
    <source>
        <dbReference type="PROSITE" id="PS50902"/>
    </source>
</evidence>
<gene>
    <name evidence="22" type="ORF">AAT19DRAFT_13286</name>
</gene>
<evidence type="ECO:0000256" key="7">
    <source>
        <dbReference type="ARBA" id="ARBA00022824"/>
    </source>
</evidence>
<evidence type="ECO:0000313" key="22">
    <source>
        <dbReference type="EMBL" id="PRQ76264.1"/>
    </source>
</evidence>
<feature type="binding site" evidence="19">
    <location>
        <begin position="129"/>
        <end position="132"/>
    </location>
    <ligand>
        <name>FMN</name>
        <dbReference type="ChEBI" id="CHEBI:58210"/>
    </ligand>
</feature>
<keyword evidence="18 19" id="KW-0753">Steroid metabolism</keyword>
<keyword evidence="17 19" id="KW-1207">Sterol metabolism</keyword>
<keyword evidence="8 19" id="KW-0274">FAD</keyword>
<feature type="binding site" evidence="19">
    <location>
        <begin position="78"/>
        <end position="83"/>
    </location>
    <ligand>
        <name>FMN</name>
        <dbReference type="ChEBI" id="CHEBI:58210"/>
    </ligand>
</feature>
<dbReference type="GO" id="GO:0005789">
    <property type="term" value="C:endoplasmic reticulum membrane"/>
    <property type="evidence" value="ECO:0007669"/>
    <property type="project" value="UniProtKB-SubCell"/>
</dbReference>
<feature type="domain" description="FAD-binding FR-type" evidence="21">
    <location>
        <begin position="273"/>
        <end position="527"/>
    </location>
</feature>
<dbReference type="SUPFAM" id="SSF52218">
    <property type="entry name" value="Flavoproteins"/>
    <property type="match status" value="1"/>
</dbReference>
<dbReference type="Pfam" id="PF00667">
    <property type="entry name" value="FAD_binding_1"/>
    <property type="match status" value="1"/>
</dbReference>
<evidence type="ECO:0000256" key="13">
    <source>
        <dbReference type="ARBA" id="ARBA00023011"/>
    </source>
</evidence>
<dbReference type="GO" id="GO:0005886">
    <property type="term" value="C:plasma membrane"/>
    <property type="evidence" value="ECO:0007669"/>
    <property type="project" value="UniProtKB-SubCell"/>
</dbReference>
<dbReference type="InterPro" id="IPR003097">
    <property type="entry name" value="CysJ-like_FAD-binding"/>
</dbReference>
<dbReference type="PROSITE" id="PS50902">
    <property type="entry name" value="FLAVODOXIN_LIKE"/>
    <property type="match status" value="1"/>
</dbReference>
<feature type="domain" description="Flavodoxin-like" evidence="20">
    <location>
        <begin position="72"/>
        <end position="220"/>
    </location>
</feature>
<dbReference type="InterPro" id="IPR029039">
    <property type="entry name" value="Flavoprotein-like_sf"/>
</dbReference>
<keyword evidence="9 19" id="KW-0521">NADP</keyword>
<comment type="similarity">
    <text evidence="19">In the N-terminal section; belongs to the flavodoxin family.</text>
</comment>
<comment type="catalytic activity">
    <reaction evidence="19">
        <text>2 oxidized [cytochrome P450] + NADPH = 2 reduced [cytochrome P450] + NADP(+) + H(+)</text>
        <dbReference type="Rhea" id="RHEA:24040"/>
        <dbReference type="Rhea" id="RHEA-COMP:14627"/>
        <dbReference type="Rhea" id="RHEA-COMP:14628"/>
        <dbReference type="ChEBI" id="CHEBI:15378"/>
        <dbReference type="ChEBI" id="CHEBI:55376"/>
        <dbReference type="ChEBI" id="CHEBI:57783"/>
        <dbReference type="ChEBI" id="CHEBI:58349"/>
        <dbReference type="ChEBI" id="CHEBI:60344"/>
        <dbReference type="EC" id="1.6.2.4"/>
    </reaction>
</comment>
<dbReference type="PROSITE" id="PS51384">
    <property type="entry name" value="FAD_FR"/>
    <property type="match status" value="1"/>
</dbReference>
<dbReference type="PRINTS" id="PR00371">
    <property type="entry name" value="FPNCR"/>
</dbReference>
<dbReference type="GO" id="GO:0050660">
    <property type="term" value="F:flavin adenine dinucleotide binding"/>
    <property type="evidence" value="ECO:0007669"/>
    <property type="project" value="UniProtKB-UniRule"/>
</dbReference>
<dbReference type="FunFam" id="2.40.30.10:FF:000100">
    <property type="entry name" value="NADPH--cytochrome P450 reductase"/>
    <property type="match status" value="1"/>
</dbReference>
<comment type="function">
    <text evidence="19">This enzyme is required for electron transfer from NADP to cytochrome P450 in microsomes. It can also provide electron transfer to heme oxygenase and cytochrome B5. Involved in ergosterol biosynthesis.</text>
</comment>
<dbReference type="PANTHER" id="PTHR19384:SF17">
    <property type="entry name" value="NADPH--CYTOCHROME P450 REDUCTASE"/>
    <property type="match status" value="1"/>
</dbReference>
<comment type="subcellular location">
    <subcellularLocation>
        <location evidence="19">Endoplasmic reticulum membrane</location>
        <topology evidence="19">Single-pass membrane protein</topology>
        <orientation evidence="19">Cytoplasmic side</orientation>
    </subcellularLocation>
    <subcellularLocation>
        <location evidence="19">Mitochondrion outer membrane</location>
        <topology evidence="19">Single-pass membrane protein</topology>
        <orientation evidence="19">Cytoplasmic side</orientation>
    </subcellularLocation>
    <subcellularLocation>
        <location evidence="19">Cell membrane</location>
        <topology evidence="19">Single-pass membrane protein</topology>
        <orientation evidence="19">Cytoplasmic side</orientation>
    </subcellularLocation>
</comment>
<evidence type="ECO:0000256" key="15">
    <source>
        <dbReference type="ARBA" id="ARBA00023128"/>
    </source>
</evidence>
<dbReference type="GO" id="GO:0010181">
    <property type="term" value="F:FMN binding"/>
    <property type="evidence" value="ECO:0007669"/>
    <property type="project" value="UniProtKB-UniRule"/>
</dbReference>
<keyword evidence="11" id="KW-1133">Transmembrane helix</keyword>
<evidence type="ECO:0000256" key="3">
    <source>
        <dbReference type="ARBA" id="ARBA00022630"/>
    </source>
</evidence>
<feature type="binding site" evidence="19">
    <location>
        <begin position="485"/>
        <end position="488"/>
    </location>
    <ligand>
        <name>FAD</name>
        <dbReference type="ChEBI" id="CHEBI:57692"/>
    </ligand>
</feature>
<dbReference type="InterPro" id="IPR001094">
    <property type="entry name" value="Flavdoxin-like"/>
</dbReference>
<keyword evidence="2 19" id="KW-0444">Lipid biosynthesis</keyword>
<evidence type="ECO:0000256" key="12">
    <source>
        <dbReference type="ARBA" id="ARBA00023002"/>
    </source>
</evidence>
<comment type="caution">
    <text evidence="19">Lacks conserved residue(s) required for the propagation of feature annotation.</text>
</comment>
<dbReference type="InterPro" id="IPR001433">
    <property type="entry name" value="OxRdtase_FAD/NAD-bd"/>
</dbReference>
<accession>A0A2T0AE44</accession>
<dbReference type="Pfam" id="PF00175">
    <property type="entry name" value="NAD_binding_1"/>
    <property type="match status" value="1"/>
</dbReference>
<keyword evidence="3 19" id="KW-0285">Flavoprotein</keyword>
<dbReference type="InterPro" id="IPR023173">
    <property type="entry name" value="NADPH_Cyt_P450_Rdtase_alpha"/>
</dbReference>
<dbReference type="EMBL" id="LCTV02000003">
    <property type="protein sequence ID" value="PRQ76264.1"/>
    <property type="molecule type" value="Genomic_DNA"/>
</dbReference>
<keyword evidence="5" id="KW-0812">Transmembrane</keyword>
<keyword evidence="16 19" id="KW-0472">Membrane</keyword>
<feature type="binding site" evidence="19">
    <location>
        <begin position="450"/>
        <end position="453"/>
    </location>
    <ligand>
        <name>FAD</name>
        <dbReference type="ChEBI" id="CHEBI:57692"/>
    </ligand>
</feature>
<keyword evidence="4 19" id="KW-0288">FMN</keyword>
<dbReference type="SUPFAM" id="SSF63380">
    <property type="entry name" value="Riboflavin synthase domain-like"/>
    <property type="match status" value="1"/>
</dbReference>
<dbReference type="PRINTS" id="PR00369">
    <property type="entry name" value="FLAVODOXIN"/>
</dbReference>
<evidence type="ECO:0000256" key="16">
    <source>
        <dbReference type="ARBA" id="ARBA00023136"/>
    </source>
</evidence>
<dbReference type="InterPro" id="IPR008254">
    <property type="entry name" value="Flavodoxin/NO_synth"/>
</dbReference>
<evidence type="ECO:0000259" key="21">
    <source>
        <dbReference type="PROSITE" id="PS51384"/>
    </source>
</evidence>
<evidence type="ECO:0000256" key="11">
    <source>
        <dbReference type="ARBA" id="ARBA00022989"/>
    </source>
</evidence>
<comment type="cofactor">
    <cofactor evidence="19">
        <name>FMN</name>
        <dbReference type="ChEBI" id="CHEBI:58210"/>
    </cofactor>
    <text evidence="19">Binds 1 FMN per monomer.</text>
</comment>
<feature type="binding site" evidence="19">
    <location>
        <position position="474"/>
    </location>
    <ligand>
        <name>FAD</name>
        <dbReference type="ChEBI" id="CHEBI:57692"/>
    </ligand>
</feature>
<keyword evidence="13 19" id="KW-0756">Sterol biosynthesis</keyword>
<dbReference type="InterPro" id="IPR001709">
    <property type="entry name" value="Flavoprot_Pyr_Nucl_cyt_Rdtase"/>
</dbReference>
<name>A0A2T0AE44_RHOTO</name>
<reference evidence="22 23" key="1">
    <citation type="journal article" date="2018" name="Elife">
        <title>Functional genomics of lipid metabolism in the oleaginous yeast Rhodosporidium toruloides.</title>
        <authorList>
            <person name="Coradetti S.T."/>
            <person name="Pinel D."/>
            <person name="Geiselman G."/>
            <person name="Ito M."/>
            <person name="Mondo S."/>
            <person name="Reilly M.C."/>
            <person name="Cheng Y.F."/>
            <person name="Bauer S."/>
            <person name="Grigoriev I."/>
            <person name="Gladden J.M."/>
            <person name="Simmons B.A."/>
            <person name="Brem R."/>
            <person name="Arkin A.P."/>
            <person name="Skerker J.M."/>
        </authorList>
    </citation>
    <scope>NUCLEOTIDE SEQUENCE [LARGE SCALE GENOMIC DNA]</scope>
    <source>
        <strain evidence="22 23">NBRC 0880</strain>
    </source>
</reference>
<feature type="binding site" evidence="19">
    <location>
        <position position="204"/>
    </location>
    <ligand>
        <name>FMN</name>
        <dbReference type="ChEBI" id="CHEBI:58210"/>
    </ligand>
</feature>
<sequence length="739" mass="81715">MVQLAHIVLALAIAGGAYFLFFRNKSDSNSSSPAAAAVVNGAAAKGANGASGEAVDTGRDFVASLNLSNKKCVIFYGSQTGTAEDYGTRIAKEIKSRYGISSLVCDPEDYDFDNLDAVPEDHLVVFCMATYGEGEPTDNAVQLMDFLKEEPQFSNGTSLENLRYVIFGLGNSTYEHFNAVSRNLDARLTELGAHRVGPRGEGDDDKSMEEDYLAWKDEMFDAIHKQLGWEEGAGGDVADFEVRELDEVDEAKVYLGELSARALTGARGVFDAKNPFPAPLIQAKELFEDGERNCVFAEFDITDSGIRYQTGDHVAVWPVNPNDEVERTLHILGLADKRHKVIEVKSLDPALAKVPFPIPTTYETVFRHYLDISAHASRQTVGQMAKFAPTDAAREMLEKLGADKEFYHEVVGSKCLRLSEVLVLAAGNADTVWNIPVDRIIGAIHRLQPRYYSISSSPKMYPNSIHVTAVVLKYEPVVGANKVFGVGTNYLLNLKNAANGTLEKVEAREQGTPVYHLEGPRGKYKKDTHFAAPIHVRRSTFRLPTSPKVPIVMIGPGTGVAPFRGFIQDRVALARKAKEKDGPDALKDWGTIDLFYGCRRSTWDFLYKDEWDQYAKELEGKFRMHCAFSREPGQPKVYVQQLLRNEGDRVGEALVQNKGYAYIWCVGVVLIPSLASPREGLADFRLYLAHSGDAGSMAKQVERELAHILGKAKGGSDEDGEKELKLLKDRNRLLLDVWS</sequence>
<dbReference type="PIRSF" id="PIRSF000208">
    <property type="entry name" value="P450R"/>
    <property type="match status" value="1"/>
</dbReference>
<dbReference type="InterPro" id="IPR017938">
    <property type="entry name" value="Riboflavin_synthase-like_b-brl"/>
</dbReference>
<protein>
    <recommendedName>
        <fullName evidence="19">NADPH--cytochrome P450 reductase</fullName>
        <shortName evidence="19">CPR</shortName>
        <shortName evidence="19">P450R</shortName>
        <ecNumber evidence="19">1.6.2.4</ecNumber>
    </recommendedName>
</protein>
<dbReference type="InterPro" id="IPR023208">
    <property type="entry name" value="P450R"/>
</dbReference>
<evidence type="ECO:0000256" key="17">
    <source>
        <dbReference type="ARBA" id="ARBA00023166"/>
    </source>
</evidence>
<comment type="similarity">
    <text evidence="19">In the C-terminal section; belongs to the flavoprotein pyridine nucleotide cytochrome reductase family.</text>
</comment>
<dbReference type="Gene3D" id="3.40.50.360">
    <property type="match status" value="1"/>
</dbReference>
<comment type="cofactor">
    <cofactor evidence="19">
        <name>FAD</name>
        <dbReference type="ChEBI" id="CHEBI:57692"/>
    </cofactor>
    <text evidence="19">Binds 1 FAD per monomer.</text>
</comment>
<dbReference type="AlphaFoldDB" id="A0A2T0AE44"/>
<feature type="binding site" evidence="19">
    <location>
        <position position="558"/>
    </location>
    <ligand>
        <name>NADP(+)</name>
        <dbReference type="ChEBI" id="CHEBI:58349"/>
    </ligand>
</feature>
<keyword evidence="15 19" id="KW-0496">Mitochondrion</keyword>
<dbReference type="CDD" id="cd06204">
    <property type="entry name" value="CYPOR"/>
    <property type="match status" value="1"/>
</dbReference>
<evidence type="ECO:0000256" key="4">
    <source>
        <dbReference type="ARBA" id="ARBA00022643"/>
    </source>
</evidence>
<feature type="binding site" evidence="19">
    <location>
        <begin position="629"/>
        <end position="630"/>
    </location>
    <ligand>
        <name>NADP(+)</name>
        <dbReference type="ChEBI" id="CHEBI:58349"/>
    </ligand>
</feature>
<dbReference type="Gene3D" id="3.40.50.80">
    <property type="entry name" value="Nucleotide-binding domain of ferredoxin-NADP reductase (FNR) module"/>
    <property type="match status" value="1"/>
</dbReference>
<feature type="binding site" evidence="19">
    <location>
        <begin position="468"/>
        <end position="470"/>
    </location>
    <ligand>
        <name>FAD</name>
        <dbReference type="ChEBI" id="CHEBI:57692"/>
    </ligand>
</feature>
<comment type="caution">
    <text evidence="22">The sequence shown here is derived from an EMBL/GenBank/DDBJ whole genome shotgun (WGS) entry which is preliminary data.</text>
</comment>
<dbReference type="Proteomes" id="UP000239560">
    <property type="component" value="Unassembled WGS sequence"/>
</dbReference>
<dbReference type="OrthoDB" id="1856718at2759"/>
<evidence type="ECO:0000256" key="19">
    <source>
        <dbReference type="HAMAP-Rule" id="MF_03212"/>
    </source>
</evidence>
<dbReference type="HAMAP" id="MF_03212">
    <property type="entry name" value="NCPR"/>
    <property type="match status" value="1"/>
</dbReference>
<dbReference type="GO" id="GO:0005829">
    <property type="term" value="C:cytosol"/>
    <property type="evidence" value="ECO:0007669"/>
    <property type="project" value="TreeGrafter"/>
</dbReference>
<evidence type="ECO:0000256" key="6">
    <source>
        <dbReference type="ARBA" id="ARBA00022787"/>
    </source>
</evidence>
<keyword evidence="7 19" id="KW-0256">Endoplasmic reticulum</keyword>
<dbReference type="FunFam" id="3.40.50.360:FF:000024">
    <property type="entry name" value="NADPH--cytochrome P450 reductase"/>
    <property type="match status" value="1"/>
</dbReference>
<dbReference type="SUPFAM" id="SSF52343">
    <property type="entry name" value="Ferredoxin reductase-like, C-terminal NADP-linked domain"/>
    <property type="match status" value="1"/>
</dbReference>
<evidence type="ECO:0000256" key="8">
    <source>
        <dbReference type="ARBA" id="ARBA00022827"/>
    </source>
</evidence>
<evidence type="ECO:0000256" key="14">
    <source>
        <dbReference type="ARBA" id="ARBA00023098"/>
    </source>
</evidence>
<keyword evidence="6 19" id="KW-1000">Mitochondrion outer membrane</keyword>
<evidence type="ECO:0000256" key="9">
    <source>
        <dbReference type="ARBA" id="ARBA00022857"/>
    </source>
</evidence>
<evidence type="ECO:0000256" key="2">
    <source>
        <dbReference type="ARBA" id="ARBA00022516"/>
    </source>
</evidence>
<dbReference type="GO" id="GO:0005741">
    <property type="term" value="C:mitochondrial outer membrane"/>
    <property type="evidence" value="ECO:0007669"/>
    <property type="project" value="UniProtKB-SubCell"/>
</dbReference>
<dbReference type="PANTHER" id="PTHR19384">
    <property type="entry name" value="NITRIC OXIDE SYNTHASE-RELATED"/>
    <property type="match status" value="1"/>
</dbReference>
<dbReference type="Gene3D" id="2.40.30.10">
    <property type="entry name" value="Translation factors"/>
    <property type="match status" value="2"/>
</dbReference>
<feature type="binding site" evidence="19">
    <location>
        <position position="292"/>
    </location>
    <ligand>
        <name>NADP(+)</name>
        <dbReference type="ChEBI" id="CHEBI:58349"/>
    </ligand>
</feature>